<dbReference type="Proteomes" id="UP000702209">
    <property type="component" value="Unassembled WGS sequence"/>
</dbReference>
<comment type="caution">
    <text evidence="1">The sequence shown here is derived from an EMBL/GenBank/DDBJ whole genome shotgun (WGS) entry which is preliminary data.</text>
</comment>
<accession>A0ABS0D2C8</accession>
<dbReference type="RefSeq" id="WP_195133458.1">
    <property type="nucleotide sequence ID" value="NZ_JADLQX010000040.1"/>
</dbReference>
<reference evidence="1 2" key="1">
    <citation type="submission" date="2020-10" db="EMBL/GenBank/DDBJ databases">
        <title>Identification of Nocardia species via Next-generation sequencing and recognition of intraspecies genetic diversity.</title>
        <authorList>
            <person name="Li P."/>
            <person name="Li P."/>
            <person name="Lu B."/>
        </authorList>
    </citation>
    <scope>NUCLEOTIDE SEQUENCE [LARGE SCALE GENOMIC DNA]</scope>
    <source>
        <strain evidence="1 2">BJ06-0157</strain>
    </source>
</reference>
<proteinExistence type="predicted"/>
<sequence>MTATTDYPYVTTVHRPGLPDVHLGFVFAHQAEHATWSLTSDFVNTAHVQGTTVTWSPTPDGVSVLPPVPTDPYALAELIAAEDDDQPREHTFPDLFSRLKAQQGYDSAAQIWRTACYQLEGDESEQD</sequence>
<gene>
    <name evidence="1" type="ORF">IU459_32715</name>
</gene>
<protein>
    <submittedName>
        <fullName evidence="1">Uncharacterized protein</fullName>
    </submittedName>
</protein>
<dbReference type="EMBL" id="JADLQX010000040">
    <property type="protein sequence ID" value="MBF6302268.1"/>
    <property type="molecule type" value="Genomic_DNA"/>
</dbReference>
<keyword evidence="2" id="KW-1185">Reference proteome</keyword>
<name>A0ABS0D2C8_9NOCA</name>
<evidence type="ECO:0000313" key="2">
    <source>
        <dbReference type="Proteomes" id="UP000702209"/>
    </source>
</evidence>
<organism evidence="1 2">
    <name type="scientific">Nocardia amamiensis</name>
    <dbReference type="NCBI Taxonomy" id="404578"/>
    <lineage>
        <taxon>Bacteria</taxon>
        <taxon>Bacillati</taxon>
        <taxon>Actinomycetota</taxon>
        <taxon>Actinomycetes</taxon>
        <taxon>Mycobacteriales</taxon>
        <taxon>Nocardiaceae</taxon>
        <taxon>Nocardia</taxon>
    </lineage>
</organism>
<evidence type="ECO:0000313" key="1">
    <source>
        <dbReference type="EMBL" id="MBF6302268.1"/>
    </source>
</evidence>